<dbReference type="InterPro" id="IPR019219">
    <property type="entry name" value="DUF2130"/>
</dbReference>
<dbReference type="EMBL" id="LNYV01000036">
    <property type="protein sequence ID" value="KTD54801.1"/>
    <property type="molecule type" value="Genomic_DNA"/>
</dbReference>
<sequence length="449" mass="51603">MHDIICPHCKKAFKVDEAGYADILKQVRDKEFDKQLHDRLELAEKEKLNAVELAKSNIRNDMQKLASDKDAEIKELKAKLDAGDVARKLAVTEALIAIEKERDKLANELERTKLDKEAALKLAEEKLGTSESAKKLAVAEALSKVEKERDELKISLKQAELEKQLSEKSLKDKYETQLKDRDDAIERLRDMKARLSTKMVGETLEQHCETEFNRIRATAFPYAYFEKDNDASSGSKGDFIFRDLDHAGTEIVSIMFEMKNEIDTTATKKKNEDFLKELDKDRTEKGCEYAVLVSLLEPDNEFYNSGIVDMFHRYPKMYVVRPQFFLTIITLLRNAAIKSLEYKTELALVKSQNIDITNFEKDLEQFKSAFGKNYELASKKFQIAIDEIDKSIDHLQRTRDALLGTDRNLRLANDKAQDITIKKLTRKNPTMKAIFEELDKKDVPDSDLA</sequence>
<dbReference type="AlphaFoldDB" id="A0A0W0YCX4"/>
<dbReference type="Pfam" id="PF09903">
    <property type="entry name" value="DUF2130"/>
    <property type="match status" value="1"/>
</dbReference>
<keyword evidence="1" id="KW-0175">Coiled coil</keyword>
<dbReference type="Proteomes" id="UP000054621">
    <property type="component" value="Unassembled WGS sequence"/>
</dbReference>
<evidence type="ECO:0000313" key="2">
    <source>
        <dbReference type="EMBL" id="KTD54801.1"/>
    </source>
</evidence>
<proteinExistence type="predicted"/>
<protein>
    <submittedName>
        <fullName evidence="2">Coiled-coil protein</fullName>
    </submittedName>
</protein>
<feature type="coiled-coil region" evidence="1">
    <location>
        <begin position="59"/>
        <end position="191"/>
    </location>
</feature>
<accession>A0A0W0YCX4</accession>
<dbReference type="eggNOG" id="COG4487">
    <property type="taxonomic scope" value="Bacteria"/>
</dbReference>
<reference evidence="2 3" key="1">
    <citation type="submission" date="2015-11" db="EMBL/GenBank/DDBJ databases">
        <title>Genomic analysis of 38 Legionella species identifies large and diverse effector repertoires.</title>
        <authorList>
            <person name="Burstein D."/>
            <person name="Amaro F."/>
            <person name="Zusman T."/>
            <person name="Lifshitz Z."/>
            <person name="Cohen O."/>
            <person name="Gilbert J.A."/>
            <person name="Pupko T."/>
            <person name="Shuman H.A."/>
            <person name="Segal G."/>
        </authorList>
    </citation>
    <scope>NUCLEOTIDE SEQUENCE [LARGE SCALE GENOMIC DNA]</scope>
    <source>
        <strain evidence="2 3">Mt.St.Helens-4</strain>
    </source>
</reference>
<comment type="caution">
    <text evidence="2">The sequence shown here is derived from an EMBL/GenBank/DDBJ whole genome shotgun (WGS) entry which is preliminary data.</text>
</comment>
<evidence type="ECO:0000313" key="3">
    <source>
        <dbReference type="Proteomes" id="UP000054621"/>
    </source>
</evidence>
<evidence type="ECO:0000256" key="1">
    <source>
        <dbReference type="SAM" id="Coils"/>
    </source>
</evidence>
<dbReference type="OrthoDB" id="3224137at2"/>
<name>A0A0W0YCX4_9GAMM</name>
<organism evidence="2 3">
    <name type="scientific">Legionella sainthelensi</name>
    <dbReference type="NCBI Taxonomy" id="28087"/>
    <lineage>
        <taxon>Bacteria</taxon>
        <taxon>Pseudomonadati</taxon>
        <taxon>Pseudomonadota</taxon>
        <taxon>Gammaproteobacteria</taxon>
        <taxon>Legionellales</taxon>
        <taxon>Legionellaceae</taxon>
        <taxon>Legionella</taxon>
    </lineage>
</organism>
<dbReference type="RefSeq" id="WP_027272366.1">
    <property type="nucleotide sequence ID" value="NZ_CAAAJE010000043.1"/>
</dbReference>
<gene>
    <name evidence="2" type="ORF">Lsai_2393</name>
</gene>
<dbReference type="PATRIC" id="fig|28087.4.peg.2578"/>
<dbReference type="PIRSF" id="PIRSF005850">
    <property type="entry name" value="UCP005850"/>
    <property type="match status" value="1"/>
</dbReference>